<feature type="transmembrane region" description="Helical" evidence="2">
    <location>
        <begin position="175"/>
        <end position="200"/>
    </location>
</feature>
<accession>A0A7W4XVK8</accession>
<comment type="caution">
    <text evidence="3">The sequence shown here is derived from an EMBL/GenBank/DDBJ whole genome shotgun (WGS) entry which is preliminary data.</text>
</comment>
<keyword evidence="2" id="KW-0472">Membrane</keyword>
<feature type="region of interest" description="Disordered" evidence="1">
    <location>
        <begin position="1"/>
        <end position="20"/>
    </location>
</feature>
<dbReference type="RefSeq" id="WP_183390400.1">
    <property type="nucleotide sequence ID" value="NZ_JACHVY010000001.1"/>
</dbReference>
<name>A0A7W4XVK8_KINRA</name>
<feature type="transmembrane region" description="Helical" evidence="2">
    <location>
        <begin position="418"/>
        <end position="440"/>
    </location>
</feature>
<protein>
    <submittedName>
        <fullName evidence="3">Uncharacterized protein</fullName>
    </submittedName>
</protein>
<gene>
    <name evidence="3" type="ORF">FHR75_000731</name>
</gene>
<reference evidence="3 4" key="2">
    <citation type="submission" date="2020-08" db="EMBL/GenBank/DDBJ databases">
        <authorList>
            <person name="Partida-Martinez L."/>
            <person name="Huntemann M."/>
            <person name="Clum A."/>
            <person name="Wang J."/>
            <person name="Palaniappan K."/>
            <person name="Ritter S."/>
            <person name="Chen I.-M."/>
            <person name="Stamatis D."/>
            <person name="Reddy T."/>
            <person name="O'Malley R."/>
            <person name="Daum C."/>
            <person name="Shapiro N."/>
            <person name="Ivanova N."/>
            <person name="Kyrpides N."/>
            <person name="Woyke T."/>
        </authorList>
    </citation>
    <scope>NUCLEOTIDE SEQUENCE [LARGE SCALE GENOMIC DNA]</scope>
    <source>
        <strain evidence="3 4">AS2.23</strain>
    </source>
</reference>
<feature type="transmembrane region" description="Helical" evidence="2">
    <location>
        <begin position="369"/>
        <end position="386"/>
    </location>
</feature>
<feature type="transmembrane region" description="Helical" evidence="2">
    <location>
        <begin position="91"/>
        <end position="113"/>
    </location>
</feature>
<dbReference type="EMBL" id="JACHVY010000001">
    <property type="protein sequence ID" value="MBB2899943.1"/>
    <property type="molecule type" value="Genomic_DNA"/>
</dbReference>
<evidence type="ECO:0000313" key="3">
    <source>
        <dbReference type="EMBL" id="MBB2899943.1"/>
    </source>
</evidence>
<feature type="transmembrane region" description="Helical" evidence="2">
    <location>
        <begin position="246"/>
        <end position="266"/>
    </location>
</feature>
<dbReference type="Pfam" id="PF19814">
    <property type="entry name" value="DUF6297"/>
    <property type="match status" value="1"/>
</dbReference>
<dbReference type="AlphaFoldDB" id="A0A7W4XVK8"/>
<organism evidence="3 4">
    <name type="scientific">Kineococcus radiotolerans</name>
    <dbReference type="NCBI Taxonomy" id="131568"/>
    <lineage>
        <taxon>Bacteria</taxon>
        <taxon>Bacillati</taxon>
        <taxon>Actinomycetota</taxon>
        <taxon>Actinomycetes</taxon>
        <taxon>Kineosporiales</taxon>
        <taxon>Kineosporiaceae</taxon>
        <taxon>Kineococcus</taxon>
    </lineage>
</organism>
<feature type="transmembrane region" description="Helical" evidence="2">
    <location>
        <begin position="524"/>
        <end position="544"/>
    </location>
</feature>
<feature type="transmembrane region" description="Helical" evidence="2">
    <location>
        <begin position="148"/>
        <end position="169"/>
    </location>
</feature>
<reference evidence="3 4" key="1">
    <citation type="submission" date="2020-08" db="EMBL/GenBank/DDBJ databases">
        <title>The Agave Microbiome: Exploring the role of microbial communities in plant adaptations to desert environments.</title>
        <authorList>
            <person name="Partida-Martinez L.P."/>
        </authorList>
    </citation>
    <scope>NUCLEOTIDE SEQUENCE [LARGE SCALE GENOMIC DNA]</scope>
    <source>
        <strain evidence="3 4">AS2.23</strain>
    </source>
</reference>
<feature type="transmembrane region" description="Helical" evidence="2">
    <location>
        <begin position="347"/>
        <end position="363"/>
    </location>
</feature>
<sequence>MTGPAAGPRPDAPLLVGPLADQPHPTRRELLDEAAPSKAARGLRATLTDTYTTLLQVGIAFLLLLGGSGSLREALRSGLARSGEGPGWLPQTSAVVLAVGLSCSVIAFGLAAWCRLGPVSLPTAPTTWWTPLPVPRADLLRPVVRNRALGTALAGGLFTAWTSSVAFGVSGDLSGATVAGGLLGGFAVGAGVAAAGYALVVRPAVGAGVEALLRAGRVLDGVGVALVLALAGSAVVGIRVDAVHPRAVLVPAVVVGTAALLVLAAVGRPAWSRVGEIPSPSLRRGASRLERLTSSVLQFDVREMGRALSADSGARRRRRARFTRVGGPVRAVLAADVVLLRRQPRRLVTAGVLALVPFVLASGTSAHRAVGALLLWLAGYAAATTLSEPARGLALVPAAARTLPISATGVVLVRWVPVAVLCSAWGALAVPLAVTASGLLHGGSPGTAWWSWALLGALAGPGFAAAGLRGAVRPDPDLSGPVIATAMGGLPPGAAAATTTGPDLAVLVSAPILLAVLARGAHDWLLLGQLVATLAAVGIGWAYAAHRARKIS</sequence>
<proteinExistence type="predicted"/>
<evidence type="ECO:0000256" key="2">
    <source>
        <dbReference type="SAM" id="Phobius"/>
    </source>
</evidence>
<feature type="transmembrane region" description="Helical" evidence="2">
    <location>
        <begin position="51"/>
        <end position="71"/>
    </location>
</feature>
<dbReference type="Proteomes" id="UP000533269">
    <property type="component" value="Unassembled WGS sequence"/>
</dbReference>
<keyword evidence="2" id="KW-1133">Transmembrane helix</keyword>
<dbReference type="InterPro" id="IPR046264">
    <property type="entry name" value="DUF6297"/>
</dbReference>
<evidence type="ECO:0000256" key="1">
    <source>
        <dbReference type="SAM" id="MobiDB-lite"/>
    </source>
</evidence>
<evidence type="ECO:0000313" key="4">
    <source>
        <dbReference type="Proteomes" id="UP000533269"/>
    </source>
</evidence>
<keyword evidence="2" id="KW-0812">Transmembrane</keyword>
<feature type="transmembrane region" description="Helical" evidence="2">
    <location>
        <begin position="221"/>
        <end position="240"/>
    </location>
</feature>
<feature type="transmembrane region" description="Helical" evidence="2">
    <location>
        <begin position="452"/>
        <end position="472"/>
    </location>
</feature>